<comment type="function">
    <text evidence="1">Involved in the control of energetic metabolism and significantly contribute to cell fitness, especially under respiratory growth conditions.</text>
</comment>
<dbReference type="InterPro" id="IPR038235">
    <property type="entry name" value="RGI1_sf"/>
</dbReference>
<name>A0A8J2T6I5_ZYGB2</name>
<protein>
    <submittedName>
        <fullName evidence="3">ZYBA0S04-03136g1_1</fullName>
    </submittedName>
</protein>
<proteinExistence type="inferred from homology"/>
<sequence>MTKKNKGPKVSTVTTKQGEKVQVFENLGDFETFIKQETEDDEFDSLHCMLSYYPPFVLHEAHDDPEKISEQANSHSRKFVRHLHQHVEKHLLRDLAVALESPNLKFGDKSKDQSFERVVWHYADDASCHDKPFHVQVDVTARHEDALVNVDYRTTPRKIAS</sequence>
<reference evidence="4" key="1">
    <citation type="journal article" date="2013" name="Genome Announc.">
        <title>Genome sequence of the food spoilage yeast Zygosaccharomyces bailii CLIB 213(T).</title>
        <authorList>
            <person name="Galeote V."/>
            <person name="Bigey F."/>
            <person name="Devillers H."/>
            <person name="Neuveglise C."/>
            <person name="Dequin S."/>
        </authorList>
    </citation>
    <scope>NUCLEOTIDE SEQUENCE [LARGE SCALE GENOMIC DNA]</scope>
    <source>
        <strain evidence="4">CLIB 213 / ATCC 58445 / CBS 680 / CCRC 21525 / NBRC 1098 / NCYC 1416 / NRRL Y-2227</strain>
    </source>
</reference>
<accession>A0A8J2T6I5</accession>
<organism evidence="3 4">
    <name type="scientific">Zygosaccharomyces bailii (strain CLIB 213 / ATCC 58445 / CBS 680 / BCRC 21525 / NBRC 1098 / NCYC 1416 / NRRL Y-2227)</name>
    <dbReference type="NCBI Taxonomy" id="1333698"/>
    <lineage>
        <taxon>Eukaryota</taxon>
        <taxon>Fungi</taxon>
        <taxon>Dikarya</taxon>
        <taxon>Ascomycota</taxon>
        <taxon>Saccharomycotina</taxon>
        <taxon>Saccharomycetes</taxon>
        <taxon>Saccharomycetales</taxon>
        <taxon>Saccharomycetaceae</taxon>
        <taxon>Zygosaccharomyces</taxon>
    </lineage>
</organism>
<dbReference type="Pfam" id="PF10843">
    <property type="entry name" value="RGI1"/>
    <property type="match status" value="1"/>
</dbReference>
<evidence type="ECO:0000256" key="1">
    <source>
        <dbReference type="ARBA" id="ARBA00003033"/>
    </source>
</evidence>
<dbReference type="AlphaFoldDB" id="A0A8J2T6I5"/>
<dbReference type="InterPro" id="IPR022554">
    <property type="entry name" value="RGI1"/>
</dbReference>
<dbReference type="GO" id="GO:0006112">
    <property type="term" value="P:energy reserve metabolic process"/>
    <property type="evidence" value="ECO:0007669"/>
    <property type="project" value="InterPro"/>
</dbReference>
<dbReference type="EMBL" id="HG316457">
    <property type="protein sequence ID" value="CDF89390.1"/>
    <property type="molecule type" value="Genomic_DNA"/>
</dbReference>
<gene>
    <name evidence="3" type="ORF">BN860_03136g</name>
</gene>
<evidence type="ECO:0000313" key="3">
    <source>
        <dbReference type="EMBL" id="CDF89390.1"/>
    </source>
</evidence>
<dbReference type="OrthoDB" id="4082176at2759"/>
<comment type="similarity">
    <text evidence="2">Belongs to the RGI1 family.</text>
</comment>
<evidence type="ECO:0000256" key="2">
    <source>
        <dbReference type="ARBA" id="ARBA00009268"/>
    </source>
</evidence>
<evidence type="ECO:0000313" key="4">
    <source>
        <dbReference type="Proteomes" id="UP000019375"/>
    </source>
</evidence>
<dbReference type="Gene3D" id="3.40.1000.40">
    <property type="entry name" value="Respiratory growth induced protein 1"/>
    <property type="match status" value="1"/>
</dbReference>
<dbReference type="Proteomes" id="UP000019375">
    <property type="component" value="Unassembled WGS sequence"/>
</dbReference>
<keyword evidence="4" id="KW-1185">Reference proteome</keyword>